<comment type="caution">
    <text evidence="2">The sequence shown here is derived from an EMBL/GenBank/DDBJ whole genome shotgun (WGS) entry which is preliminary data.</text>
</comment>
<proteinExistence type="predicted"/>
<dbReference type="Proteomes" id="UP001610444">
    <property type="component" value="Unassembled WGS sequence"/>
</dbReference>
<feature type="signal peptide" evidence="1">
    <location>
        <begin position="1"/>
        <end position="30"/>
    </location>
</feature>
<keyword evidence="3" id="KW-1185">Reference proteome</keyword>
<evidence type="ECO:0000313" key="2">
    <source>
        <dbReference type="EMBL" id="KAL2859707.1"/>
    </source>
</evidence>
<evidence type="ECO:0000313" key="3">
    <source>
        <dbReference type="Proteomes" id="UP001610444"/>
    </source>
</evidence>
<feature type="non-terminal residue" evidence="2">
    <location>
        <position position="88"/>
    </location>
</feature>
<sequence>MFATLRSLGLWRSRIVLVLLPACLLPGCDILSRRSTAYETHAAGRTYVAGRMPGSQRVVNLLHICQQSIQQGRVFLLANSTVSWSEHL</sequence>
<dbReference type="GeneID" id="98153724"/>
<gene>
    <name evidence="2" type="ORF">BJX68DRAFT_226712</name>
</gene>
<dbReference type="RefSeq" id="XP_070904641.1">
    <property type="nucleotide sequence ID" value="XM_071038560.1"/>
</dbReference>
<keyword evidence="1" id="KW-0732">Signal</keyword>
<name>A0ABR4L8C2_9EURO</name>
<feature type="chain" id="PRO_5045202260" evidence="1">
    <location>
        <begin position="31"/>
        <end position="88"/>
    </location>
</feature>
<dbReference type="EMBL" id="JBFXLR010000003">
    <property type="protein sequence ID" value="KAL2859707.1"/>
    <property type="molecule type" value="Genomic_DNA"/>
</dbReference>
<reference evidence="2 3" key="1">
    <citation type="submission" date="2024-07" db="EMBL/GenBank/DDBJ databases">
        <title>Section-level genome sequencing and comparative genomics of Aspergillus sections Usti and Cavernicolus.</title>
        <authorList>
            <consortium name="Lawrence Berkeley National Laboratory"/>
            <person name="Nybo J.L."/>
            <person name="Vesth T.C."/>
            <person name="Theobald S."/>
            <person name="Frisvad J.C."/>
            <person name="Larsen T.O."/>
            <person name="Kjaerboelling I."/>
            <person name="Rothschild-Mancinelli K."/>
            <person name="Lyhne E.K."/>
            <person name="Kogle M.E."/>
            <person name="Barry K."/>
            <person name="Clum A."/>
            <person name="Na H."/>
            <person name="Ledsgaard L."/>
            <person name="Lin J."/>
            <person name="Lipzen A."/>
            <person name="Kuo A."/>
            <person name="Riley R."/>
            <person name="Mondo S."/>
            <person name="LaButti K."/>
            <person name="Haridas S."/>
            <person name="Pangalinan J."/>
            <person name="Salamov A.A."/>
            <person name="Simmons B.A."/>
            <person name="Magnuson J.K."/>
            <person name="Chen J."/>
            <person name="Drula E."/>
            <person name="Henrissat B."/>
            <person name="Wiebenga A."/>
            <person name="Lubbers R.J."/>
            <person name="Gomes A.C."/>
            <person name="Macurrencykelacurrency M.R."/>
            <person name="Stajich J."/>
            <person name="Grigoriev I.V."/>
            <person name="Mortensen U.H."/>
            <person name="De vries R.P."/>
            <person name="Baker S.E."/>
            <person name="Andersen M.R."/>
        </authorList>
    </citation>
    <scope>NUCLEOTIDE SEQUENCE [LARGE SCALE GENOMIC DNA]</scope>
    <source>
        <strain evidence="2 3">CBS 756.74</strain>
    </source>
</reference>
<protein>
    <submittedName>
        <fullName evidence="2">Uncharacterized protein</fullName>
    </submittedName>
</protein>
<evidence type="ECO:0000256" key="1">
    <source>
        <dbReference type="SAM" id="SignalP"/>
    </source>
</evidence>
<accession>A0ABR4L8C2</accession>
<organism evidence="2 3">
    <name type="scientific">Aspergillus pseudodeflectus</name>
    <dbReference type="NCBI Taxonomy" id="176178"/>
    <lineage>
        <taxon>Eukaryota</taxon>
        <taxon>Fungi</taxon>
        <taxon>Dikarya</taxon>
        <taxon>Ascomycota</taxon>
        <taxon>Pezizomycotina</taxon>
        <taxon>Eurotiomycetes</taxon>
        <taxon>Eurotiomycetidae</taxon>
        <taxon>Eurotiales</taxon>
        <taxon>Aspergillaceae</taxon>
        <taxon>Aspergillus</taxon>
        <taxon>Aspergillus subgen. Nidulantes</taxon>
    </lineage>
</organism>